<dbReference type="EMBL" id="CM044706">
    <property type="protein sequence ID" value="KAI5660025.1"/>
    <property type="molecule type" value="Genomic_DNA"/>
</dbReference>
<comment type="caution">
    <text evidence="1">The sequence shown here is derived from an EMBL/GenBank/DDBJ whole genome shotgun (WGS) entry which is preliminary data.</text>
</comment>
<name>A0ACC0AGP5_CATRO</name>
<accession>A0ACC0AGP5</accession>
<evidence type="ECO:0000313" key="2">
    <source>
        <dbReference type="Proteomes" id="UP001060085"/>
    </source>
</evidence>
<sequence>MALLPVLPLIQKHKITHFPISFHHLNKTKKPIQISLHQKRRTAAIKIAAAATTSSLFFFFQSRNQISSAFDFRMTTPDQTLEEAENGIKGHVQSLLQVKDLLLKEEEEWKDAQKFLRKNSAYLKQDIYTIIQSKPGNQRSELRRMYSNLFNCVSRLDYAIRDKDLTRIWVSYDSLVVALDNILQKL</sequence>
<keyword evidence="2" id="KW-1185">Reference proteome</keyword>
<organism evidence="1 2">
    <name type="scientific">Catharanthus roseus</name>
    <name type="common">Madagascar periwinkle</name>
    <name type="synonym">Vinca rosea</name>
    <dbReference type="NCBI Taxonomy" id="4058"/>
    <lineage>
        <taxon>Eukaryota</taxon>
        <taxon>Viridiplantae</taxon>
        <taxon>Streptophyta</taxon>
        <taxon>Embryophyta</taxon>
        <taxon>Tracheophyta</taxon>
        <taxon>Spermatophyta</taxon>
        <taxon>Magnoliopsida</taxon>
        <taxon>eudicotyledons</taxon>
        <taxon>Gunneridae</taxon>
        <taxon>Pentapetalae</taxon>
        <taxon>asterids</taxon>
        <taxon>lamiids</taxon>
        <taxon>Gentianales</taxon>
        <taxon>Apocynaceae</taxon>
        <taxon>Rauvolfioideae</taxon>
        <taxon>Vinceae</taxon>
        <taxon>Catharanthinae</taxon>
        <taxon>Catharanthus</taxon>
    </lineage>
</organism>
<dbReference type="Proteomes" id="UP001060085">
    <property type="component" value="Linkage Group LG06"/>
</dbReference>
<gene>
    <name evidence="1" type="ORF">M9H77_28818</name>
</gene>
<evidence type="ECO:0000313" key="1">
    <source>
        <dbReference type="EMBL" id="KAI5660025.1"/>
    </source>
</evidence>
<reference evidence="2" key="1">
    <citation type="journal article" date="2023" name="Nat. Plants">
        <title>Single-cell RNA sequencing provides a high-resolution roadmap for understanding the multicellular compartmentation of specialized metabolism.</title>
        <authorList>
            <person name="Sun S."/>
            <person name="Shen X."/>
            <person name="Li Y."/>
            <person name="Li Y."/>
            <person name="Wang S."/>
            <person name="Li R."/>
            <person name="Zhang H."/>
            <person name="Shen G."/>
            <person name="Guo B."/>
            <person name="Wei J."/>
            <person name="Xu J."/>
            <person name="St-Pierre B."/>
            <person name="Chen S."/>
            <person name="Sun C."/>
        </authorList>
    </citation>
    <scope>NUCLEOTIDE SEQUENCE [LARGE SCALE GENOMIC DNA]</scope>
</reference>
<protein>
    <submittedName>
        <fullName evidence="1">Uncharacterized protein</fullName>
    </submittedName>
</protein>
<proteinExistence type="predicted"/>